<evidence type="ECO:0000313" key="5">
    <source>
        <dbReference type="EMBL" id="MDJ1485866.1"/>
    </source>
</evidence>
<dbReference type="GO" id="GO:0003700">
    <property type="term" value="F:DNA-binding transcription factor activity"/>
    <property type="evidence" value="ECO:0007669"/>
    <property type="project" value="InterPro"/>
</dbReference>
<dbReference type="AlphaFoldDB" id="A0AAE3UAU0"/>
<dbReference type="SUPFAM" id="SSF46689">
    <property type="entry name" value="Homeodomain-like"/>
    <property type="match status" value="1"/>
</dbReference>
<keyword evidence="7" id="KW-1185">Reference proteome</keyword>
<dbReference type="InterPro" id="IPR009057">
    <property type="entry name" value="Homeodomain-like_sf"/>
</dbReference>
<dbReference type="PANTHER" id="PTHR43280:SF32">
    <property type="entry name" value="TRANSCRIPTIONAL REGULATORY PROTEIN"/>
    <property type="match status" value="1"/>
</dbReference>
<reference evidence="5 7" key="1">
    <citation type="submission" date="2023-05" db="EMBL/GenBank/DDBJ databases">
        <authorList>
            <person name="Zhang X."/>
        </authorList>
    </citation>
    <scope>NUCLEOTIDE SEQUENCE</scope>
    <source>
        <strain evidence="6 7">DM2B3-1</strain>
        <strain evidence="5">YF14B1</strain>
    </source>
</reference>
<accession>A0AAE3UAU0</accession>
<proteinExistence type="predicted"/>
<keyword evidence="3" id="KW-0804">Transcription</keyword>
<evidence type="ECO:0000259" key="4">
    <source>
        <dbReference type="PROSITE" id="PS01124"/>
    </source>
</evidence>
<name>A0AAE3UAU0_9BACT</name>
<dbReference type="GO" id="GO:0043565">
    <property type="term" value="F:sequence-specific DNA binding"/>
    <property type="evidence" value="ECO:0007669"/>
    <property type="project" value="InterPro"/>
</dbReference>
<evidence type="ECO:0000313" key="6">
    <source>
        <dbReference type="EMBL" id="MDJ1497187.1"/>
    </source>
</evidence>
<dbReference type="InterPro" id="IPR018060">
    <property type="entry name" value="HTH_AraC"/>
</dbReference>
<evidence type="ECO:0000313" key="8">
    <source>
        <dbReference type="Proteomes" id="UP001241110"/>
    </source>
</evidence>
<dbReference type="Proteomes" id="UP001241110">
    <property type="component" value="Unassembled WGS sequence"/>
</dbReference>
<evidence type="ECO:0000313" key="7">
    <source>
        <dbReference type="Proteomes" id="UP001228581"/>
    </source>
</evidence>
<dbReference type="SUPFAM" id="SSF51215">
    <property type="entry name" value="Regulatory protein AraC"/>
    <property type="match status" value="1"/>
</dbReference>
<evidence type="ECO:0000256" key="2">
    <source>
        <dbReference type="ARBA" id="ARBA00023125"/>
    </source>
</evidence>
<gene>
    <name evidence="5" type="ORF">QNI16_35620</name>
    <name evidence="6" type="ORF">QNI19_29885</name>
</gene>
<dbReference type="SMART" id="SM00342">
    <property type="entry name" value="HTH_ARAC"/>
    <property type="match status" value="1"/>
</dbReference>
<dbReference type="RefSeq" id="WP_313988987.1">
    <property type="nucleotide sequence ID" value="NZ_JASJOS010000024.1"/>
</dbReference>
<dbReference type="Gene3D" id="1.10.10.60">
    <property type="entry name" value="Homeodomain-like"/>
    <property type="match status" value="1"/>
</dbReference>
<keyword evidence="2" id="KW-0238">DNA-binding</keyword>
<sequence>MLERSLVDIPLYRLEECSNGSYFIVEKWTYEDDECPLLNEPHRNDGYGVDLLLTGSANYSIDFKEFTVHAPALVLIGPEQIHKKSIEPGTELITIAFMSYFLTNETEDMVGYLECMLRSNVIELDQQQLRDILPLTEYLLRESETNQPYKDSVVRNLLNTFLIACARMQKTCVSQYMANIEKGQLVSRFRLLVNQYFAQKVQVSQYADLLHVTPGHLNDTIKAAVGKTAKQIIDEKRVLEAKRLLFWGNSAVKEISWKLNFEDDAYFHRFFKKHTGLTPLEFQLSAKSAVGSVIM</sequence>
<evidence type="ECO:0000256" key="3">
    <source>
        <dbReference type="ARBA" id="ARBA00023163"/>
    </source>
</evidence>
<feature type="domain" description="HTH araC/xylS-type" evidence="4">
    <location>
        <begin position="187"/>
        <end position="285"/>
    </location>
</feature>
<organism evidence="5 8">
    <name type="scientific">Xanthocytophaga flava</name>
    <dbReference type="NCBI Taxonomy" id="3048013"/>
    <lineage>
        <taxon>Bacteria</taxon>
        <taxon>Pseudomonadati</taxon>
        <taxon>Bacteroidota</taxon>
        <taxon>Cytophagia</taxon>
        <taxon>Cytophagales</taxon>
        <taxon>Rhodocytophagaceae</taxon>
        <taxon>Xanthocytophaga</taxon>
    </lineage>
</organism>
<evidence type="ECO:0000256" key="1">
    <source>
        <dbReference type="ARBA" id="ARBA00023015"/>
    </source>
</evidence>
<keyword evidence="1" id="KW-0805">Transcription regulation</keyword>
<dbReference type="EMBL" id="JASJOT010000029">
    <property type="protein sequence ID" value="MDJ1497187.1"/>
    <property type="molecule type" value="Genomic_DNA"/>
</dbReference>
<dbReference type="InterPro" id="IPR018062">
    <property type="entry name" value="HTH_AraC-typ_CS"/>
</dbReference>
<comment type="caution">
    <text evidence="5">The sequence shown here is derived from an EMBL/GenBank/DDBJ whole genome shotgun (WGS) entry which is preliminary data.</text>
</comment>
<dbReference type="PROSITE" id="PS01124">
    <property type="entry name" value="HTH_ARAC_FAMILY_2"/>
    <property type="match status" value="1"/>
</dbReference>
<dbReference type="PANTHER" id="PTHR43280">
    <property type="entry name" value="ARAC-FAMILY TRANSCRIPTIONAL REGULATOR"/>
    <property type="match status" value="1"/>
</dbReference>
<protein>
    <submittedName>
        <fullName evidence="5">Helix-turn-helix domain-containing protein</fullName>
    </submittedName>
</protein>
<dbReference type="EMBL" id="JASJOS010000024">
    <property type="protein sequence ID" value="MDJ1485866.1"/>
    <property type="molecule type" value="Genomic_DNA"/>
</dbReference>
<dbReference type="Pfam" id="PF12833">
    <property type="entry name" value="HTH_18"/>
    <property type="match status" value="1"/>
</dbReference>
<dbReference type="PROSITE" id="PS00041">
    <property type="entry name" value="HTH_ARAC_FAMILY_1"/>
    <property type="match status" value="1"/>
</dbReference>
<dbReference type="InterPro" id="IPR037923">
    <property type="entry name" value="HTH-like"/>
</dbReference>
<dbReference type="Proteomes" id="UP001228581">
    <property type="component" value="Unassembled WGS sequence"/>
</dbReference>